<dbReference type="InterPro" id="IPR024607">
    <property type="entry name" value="Sulfatase_CS"/>
</dbReference>
<gene>
    <name evidence="7" type="ORF">KK062_26260</name>
</gene>
<dbReference type="EMBL" id="JAHESE010000040">
    <property type="protein sequence ID" value="MBT1711772.1"/>
    <property type="molecule type" value="Genomic_DNA"/>
</dbReference>
<feature type="domain" description="Sulfatase N-terminal" evidence="6">
    <location>
        <begin position="31"/>
        <end position="342"/>
    </location>
</feature>
<protein>
    <submittedName>
        <fullName evidence="7">Sulfatase-like hydrolase/transferase</fullName>
    </submittedName>
</protein>
<feature type="chain" id="PRO_5042885554" evidence="5">
    <location>
        <begin position="23"/>
        <end position="453"/>
    </location>
</feature>
<keyword evidence="5" id="KW-0732">Signal</keyword>
<dbReference type="SUPFAM" id="SSF53649">
    <property type="entry name" value="Alkaline phosphatase-like"/>
    <property type="match status" value="1"/>
</dbReference>
<dbReference type="InterPro" id="IPR017850">
    <property type="entry name" value="Alkaline_phosphatase_core_sf"/>
</dbReference>
<dbReference type="Gene3D" id="3.30.1120.10">
    <property type="match status" value="1"/>
</dbReference>
<proteinExistence type="inferred from homology"/>
<evidence type="ECO:0000256" key="4">
    <source>
        <dbReference type="ARBA" id="ARBA00022837"/>
    </source>
</evidence>
<sequence length="453" mass="50664">MQRRPFLTVLTLSLLFSWEAWAQKTTSASRPNVIVIYTDDQGYADTNLYGSTDLYTPNMDALAKSGVRFTRFYAASPVCSPSRAALLTGRYPQRAGLAGNASSQAGEAGMPGSQYTLGELFKDGGYSTGHIGKWHVGYSKETLPNAQGFDYSFGFMGGCIDNYSHFFYWNGPNRHDLWRNGAEVYEPGKYFPDLMVAEANKFIEANQAKPFFLYWAINMPHYPLQGEPKWLEHYKDLPAPRKQYAAFLSTMDDKIGAVLLKLDDLKLRDNTIIVFQSDHGFSREERTFSGGGSAGNYRGSKFSVFEGGIRVPAAISWPGQIPANQTRNQVATNMDWFPTLAEYCKLPLPAGKIDGKSLVPVIRDGTTNTPHATVYWQSQGSKENPQWAVLDGDWKLLHSPVEVSREELTTDNLMLVNLKTDAMEKQNVAGQHADVVSRLLKQYQAWINEVVQQ</sequence>
<name>A0AAP2E4X1_9BACT</name>
<accession>A0AAP2E4X1</accession>
<dbReference type="PROSITE" id="PS00149">
    <property type="entry name" value="SULFATASE_2"/>
    <property type="match status" value="1"/>
</dbReference>
<evidence type="ECO:0000259" key="6">
    <source>
        <dbReference type="Pfam" id="PF00884"/>
    </source>
</evidence>
<dbReference type="Proteomes" id="UP001319080">
    <property type="component" value="Unassembled WGS sequence"/>
</dbReference>
<feature type="signal peptide" evidence="5">
    <location>
        <begin position="1"/>
        <end position="22"/>
    </location>
</feature>
<evidence type="ECO:0000256" key="5">
    <source>
        <dbReference type="SAM" id="SignalP"/>
    </source>
</evidence>
<dbReference type="PROSITE" id="PS00523">
    <property type="entry name" value="SULFATASE_1"/>
    <property type="match status" value="1"/>
</dbReference>
<keyword evidence="4" id="KW-0106">Calcium</keyword>
<dbReference type="PANTHER" id="PTHR42693">
    <property type="entry name" value="ARYLSULFATASE FAMILY MEMBER"/>
    <property type="match status" value="1"/>
</dbReference>
<comment type="similarity">
    <text evidence="1">Belongs to the sulfatase family.</text>
</comment>
<dbReference type="GO" id="GO:0046872">
    <property type="term" value="F:metal ion binding"/>
    <property type="evidence" value="ECO:0007669"/>
    <property type="project" value="UniProtKB-KW"/>
</dbReference>
<evidence type="ECO:0000256" key="2">
    <source>
        <dbReference type="ARBA" id="ARBA00022723"/>
    </source>
</evidence>
<dbReference type="Pfam" id="PF00884">
    <property type="entry name" value="Sulfatase"/>
    <property type="match status" value="1"/>
</dbReference>
<dbReference type="InterPro" id="IPR000917">
    <property type="entry name" value="Sulfatase_N"/>
</dbReference>
<dbReference type="PANTHER" id="PTHR42693:SF53">
    <property type="entry name" value="ENDO-4-O-SULFATASE"/>
    <property type="match status" value="1"/>
</dbReference>
<evidence type="ECO:0000313" key="7">
    <source>
        <dbReference type="EMBL" id="MBT1711772.1"/>
    </source>
</evidence>
<dbReference type="AlphaFoldDB" id="A0AAP2E4X1"/>
<dbReference type="Gene3D" id="3.40.720.10">
    <property type="entry name" value="Alkaline Phosphatase, subunit A"/>
    <property type="match status" value="1"/>
</dbReference>
<keyword evidence="3 7" id="KW-0378">Hydrolase</keyword>
<comment type="caution">
    <text evidence="7">The sequence shown here is derived from an EMBL/GenBank/DDBJ whole genome shotgun (WGS) entry which is preliminary data.</text>
</comment>
<dbReference type="InterPro" id="IPR050738">
    <property type="entry name" value="Sulfatase"/>
</dbReference>
<evidence type="ECO:0000256" key="3">
    <source>
        <dbReference type="ARBA" id="ARBA00022801"/>
    </source>
</evidence>
<evidence type="ECO:0000256" key="1">
    <source>
        <dbReference type="ARBA" id="ARBA00008779"/>
    </source>
</evidence>
<evidence type="ECO:0000313" key="8">
    <source>
        <dbReference type="Proteomes" id="UP001319080"/>
    </source>
</evidence>
<reference evidence="7 8" key="1">
    <citation type="submission" date="2021-05" db="EMBL/GenBank/DDBJ databases">
        <title>A Polyphasic approach of four new species of the genus Ohtaekwangia: Ohtaekwangia histidinii sp. nov., Ohtaekwangia cretensis sp. nov., Ohtaekwangia indiensis sp. nov., Ohtaekwangia reichenbachii sp. nov. from diverse environment.</title>
        <authorList>
            <person name="Octaviana S."/>
        </authorList>
    </citation>
    <scope>NUCLEOTIDE SEQUENCE [LARGE SCALE GENOMIC DNA]</scope>
    <source>
        <strain evidence="7 8">PWU5</strain>
    </source>
</reference>
<organism evidence="7 8">
    <name type="scientific">Dawidia cretensis</name>
    <dbReference type="NCBI Taxonomy" id="2782350"/>
    <lineage>
        <taxon>Bacteria</taxon>
        <taxon>Pseudomonadati</taxon>
        <taxon>Bacteroidota</taxon>
        <taxon>Cytophagia</taxon>
        <taxon>Cytophagales</taxon>
        <taxon>Chryseotaleaceae</taxon>
        <taxon>Dawidia</taxon>
    </lineage>
</organism>
<keyword evidence="8" id="KW-1185">Reference proteome</keyword>
<keyword evidence="2" id="KW-0479">Metal-binding</keyword>
<dbReference type="GO" id="GO:0004065">
    <property type="term" value="F:arylsulfatase activity"/>
    <property type="evidence" value="ECO:0007669"/>
    <property type="project" value="TreeGrafter"/>
</dbReference>